<dbReference type="EMBL" id="MZMT01000053">
    <property type="protein sequence ID" value="PIO42280.1"/>
    <property type="molecule type" value="Genomic_DNA"/>
</dbReference>
<dbReference type="SUPFAM" id="SSF75304">
    <property type="entry name" value="Amidase signature (AS) enzymes"/>
    <property type="match status" value="1"/>
</dbReference>
<comment type="caution">
    <text evidence="2">The sequence shown here is derived from an EMBL/GenBank/DDBJ whole genome shotgun (WGS) entry which is preliminary data.</text>
</comment>
<dbReference type="NCBIfam" id="NF004622">
    <property type="entry name" value="PRK05962.1"/>
    <property type="match status" value="1"/>
</dbReference>
<dbReference type="GO" id="GO:0003824">
    <property type="term" value="F:catalytic activity"/>
    <property type="evidence" value="ECO:0007669"/>
    <property type="project" value="InterPro"/>
</dbReference>
<dbReference type="InterPro" id="IPR023631">
    <property type="entry name" value="Amidase_dom"/>
</dbReference>
<dbReference type="PANTHER" id="PTHR11895">
    <property type="entry name" value="TRANSAMIDASE"/>
    <property type="match status" value="1"/>
</dbReference>
<dbReference type="Gene3D" id="3.90.1300.10">
    <property type="entry name" value="Amidase signature (AS) domain"/>
    <property type="match status" value="1"/>
</dbReference>
<proteinExistence type="predicted"/>
<keyword evidence="3" id="KW-1185">Reference proteome</keyword>
<evidence type="ECO:0000259" key="1">
    <source>
        <dbReference type="Pfam" id="PF01425"/>
    </source>
</evidence>
<accession>A0A2N9VS12</accession>
<dbReference type="Pfam" id="PF01425">
    <property type="entry name" value="Amidase"/>
    <property type="match status" value="1"/>
</dbReference>
<dbReference type="InterPro" id="IPR036928">
    <property type="entry name" value="AS_sf"/>
</dbReference>
<dbReference type="KEGG" id="pht:BLM14_14510"/>
<dbReference type="RefSeq" id="WP_100000082.1">
    <property type="nucleotide sequence ID" value="NZ_CP017940.1"/>
</dbReference>
<dbReference type="Proteomes" id="UP000232163">
    <property type="component" value="Unassembled WGS sequence"/>
</dbReference>
<sequence>MPQPSPSARDRLEHILSRLIGREADERVFARLYPDTARREADAADKRREEGASLGPLDGRIVSIKDLFDITGEPTLAGSIIRQTAAPATSDAIVVERLRAAGAVIIGKTTMTEFAFTAVGLNPHFPVAGNAVDPDRIAGGSSTGAGVSVAEGTSEISIGSDTGGSVRIPAALNGVVGFKPTAKRVPLRGAFPLSPSLDSIGPLARSVSDCALADAIMAGEAINSPEPVSLNGLRIGVPPGQLFEAVEKPIADAFEQNLKAFANAGAIIVECSIDDLIGSMADATSVGSIAGIEGSRVHAGWLHDETLDVDQRVRRPLLRRLSVSEADYVNVMQKRQALVRQMDGRIAEYDMLALPTSPIAAPLIASASESDEFYKHTEGLLLRNTQVANQFDLTAISLPMPGLPLPGGLMLLARHGADRRFLAMALSVEQLLSKSV</sequence>
<dbReference type="PANTHER" id="PTHR11895:SF176">
    <property type="entry name" value="AMIDASE AMID-RELATED"/>
    <property type="match status" value="1"/>
</dbReference>
<organism evidence="2 3">
    <name type="scientific">Phyllobacterium zundukense</name>
    <dbReference type="NCBI Taxonomy" id="1867719"/>
    <lineage>
        <taxon>Bacteria</taxon>
        <taxon>Pseudomonadati</taxon>
        <taxon>Pseudomonadota</taxon>
        <taxon>Alphaproteobacteria</taxon>
        <taxon>Hyphomicrobiales</taxon>
        <taxon>Phyllobacteriaceae</taxon>
        <taxon>Phyllobacterium</taxon>
    </lineage>
</organism>
<evidence type="ECO:0000313" key="3">
    <source>
        <dbReference type="Proteomes" id="UP000232163"/>
    </source>
</evidence>
<dbReference type="AlphaFoldDB" id="A0A2N9VS12"/>
<dbReference type="InterPro" id="IPR000120">
    <property type="entry name" value="Amidase"/>
</dbReference>
<evidence type="ECO:0000313" key="2">
    <source>
        <dbReference type="EMBL" id="PIO42280.1"/>
    </source>
</evidence>
<gene>
    <name evidence="2" type="ORF">B5P45_24965</name>
</gene>
<feature type="domain" description="Amidase" evidence="1">
    <location>
        <begin position="24"/>
        <end position="421"/>
    </location>
</feature>
<dbReference type="OrthoDB" id="9811471at2"/>
<protein>
    <submittedName>
        <fullName evidence="2">Amidase</fullName>
    </submittedName>
</protein>
<reference evidence="2 3" key="1">
    <citation type="journal article" date="2017" name="Int J Environ Stud">
        <title>Does the Miocene-Pliocene relict legume Oxytropis triphylla form nitrogen-fixing nodules with a combination of bacterial strains?</title>
        <authorList>
            <person name="Safronova V."/>
            <person name="Belimov A."/>
            <person name="Sazanova A."/>
            <person name="Kuznetsova I."/>
            <person name="Popova J."/>
            <person name="Andronov E."/>
            <person name="Verkhozina A."/>
            <person name="Tikhonovich I."/>
        </authorList>
    </citation>
    <scope>NUCLEOTIDE SEQUENCE [LARGE SCALE GENOMIC DNA]</scope>
    <source>
        <strain evidence="2 3">Tri-38</strain>
    </source>
</reference>
<name>A0A2N9VS12_9HYPH</name>